<dbReference type="PANTHER" id="PTHR31123:SF7">
    <property type="entry name" value="MARVEL DOMAIN-CONTAINING PROTEIN"/>
    <property type="match status" value="1"/>
</dbReference>
<dbReference type="HOGENOM" id="CLU_051062_2_0_1"/>
<feature type="transmembrane region" description="Helical" evidence="6">
    <location>
        <begin position="82"/>
        <end position="102"/>
    </location>
</feature>
<dbReference type="OMA" id="FCFTLDA"/>
<dbReference type="InterPro" id="IPR051633">
    <property type="entry name" value="AceTr"/>
</dbReference>
<dbReference type="OrthoDB" id="3648309at2759"/>
<keyword evidence="8" id="KW-1185">Reference proteome</keyword>
<comment type="caution">
    <text evidence="7">The sequence shown here is derived from an EMBL/GenBank/DDBJ whole genome shotgun (WGS) entry which is preliminary data.</text>
</comment>
<evidence type="ECO:0000313" key="8">
    <source>
        <dbReference type="Proteomes" id="UP000007115"/>
    </source>
</evidence>
<evidence type="ECO:0000256" key="5">
    <source>
        <dbReference type="ARBA" id="ARBA00023136"/>
    </source>
</evidence>
<keyword evidence="4 6" id="KW-1133">Transmembrane helix</keyword>
<evidence type="ECO:0000256" key="2">
    <source>
        <dbReference type="ARBA" id="ARBA00005587"/>
    </source>
</evidence>
<evidence type="ECO:0000256" key="6">
    <source>
        <dbReference type="SAM" id="Phobius"/>
    </source>
</evidence>
<gene>
    <name evidence="7" type="ORF">TRIVIDRAFT_190049</name>
</gene>
<evidence type="ECO:0000256" key="4">
    <source>
        <dbReference type="ARBA" id="ARBA00022989"/>
    </source>
</evidence>
<dbReference type="eggNOG" id="ENOG502SI7M">
    <property type="taxonomic scope" value="Eukaryota"/>
</dbReference>
<keyword evidence="3 6" id="KW-0812">Transmembrane</keyword>
<dbReference type="GO" id="GO:0005886">
    <property type="term" value="C:plasma membrane"/>
    <property type="evidence" value="ECO:0007669"/>
    <property type="project" value="TreeGrafter"/>
</dbReference>
<dbReference type="InParanoid" id="G9MKQ2"/>
<dbReference type="GO" id="GO:0015123">
    <property type="term" value="F:acetate transmembrane transporter activity"/>
    <property type="evidence" value="ECO:0007669"/>
    <property type="project" value="TreeGrafter"/>
</dbReference>
<protein>
    <submittedName>
        <fullName evidence="7">Uncharacterized protein</fullName>
    </submittedName>
</protein>
<dbReference type="VEuPathDB" id="FungiDB:TRIVIDRAFT_190049"/>
<name>G9MKQ2_HYPVG</name>
<dbReference type="Pfam" id="PF01184">
    <property type="entry name" value="Gpr1_Fun34_YaaH"/>
    <property type="match status" value="1"/>
</dbReference>
<comment type="similarity">
    <text evidence="2">Belongs to the acetate uptake transporter (AceTr) (TC 2.A.96) family.</text>
</comment>
<feature type="transmembrane region" description="Helical" evidence="6">
    <location>
        <begin position="179"/>
        <end position="198"/>
    </location>
</feature>
<organism evidence="7 8">
    <name type="scientific">Hypocrea virens (strain Gv29-8 / FGSC 10586)</name>
    <name type="common">Gliocladium virens</name>
    <name type="synonym">Trichoderma virens</name>
    <dbReference type="NCBI Taxonomy" id="413071"/>
    <lineage>
        <taxon>Eukaryota</taxon>
        <taxon>Fungi</taxon>
        <taxon>Dikarya</taxon>
        <taxon>Ascomycota</taxon>
        <taxon>Pezizomycotina</taxon>
        <taxon>Sordariomycetes</taxon>
        <taxon>Hypocreomycetidae</taxon>
        <taxon>Hypocreales</taxon>
        <taxon>Hypocreaceae</taxon>
        <taxon>Trichoderma</taxon>
    </lineage>
</organism>
<feature type="transmembrane region" description="Helical" evidence="6">
    <location>
        <begin position="148"/>
        <end position="167"/>
    </location>
</feature>
<evidence type="ECO:0000256" key="3">
    <source>
        <dbReference type="ARBA" id="ARBA00022692"/>
    </source>
</evidence>
<sequence>MNSFPENDIKPPKPSTIRRRDLANPSALGFGGFAATLMALSLSGMGFRGVTNQSVFIANLCFLAGIGLLISSQWEMVKGNTFGYTVLAAFGLYYGGYGVLILPSMGILESYQGRTAEYHNAFGIYQLVWCILNLFFFIASLPTGGPNIFIYGALELSYIFNCIAHFVRAEGNVATSTSLMKVAGAFGFISSLAGFYMLGHELCQEILPFRIPVYNTSRLIDSRKSSDQDS</sequence>
<dbReference type="AlphaFoldDB" id="G9MKQ2"/>
<dbReference type="RefSeq" id="XP_013959000.1">
    <property type="nucleotide sequence ID" value="XM_014103525.1"/>
</dbReference>
<feature type="transmembrane region" description="Helical" evidence="6">
    <location>
        <begin position="27"/>
        <end position="47"/>
    </location>
</feature>
<dbReference type="EMBL" id="ABDF02000004">
    <property type="protein sequence ID" value="EHK24799.1"/>
    <property type="molecule type" value="Genomic_DNA"/>
</dbReference>
<proteinExistence type="inferred from homology"/>
<comment type="subcellular location">
    <subcellularLocation>
        <location evidence="1">Membrane</location>
        <topology evidence="1">Multi-pass membrane protein</topology>
    </subcellularLocation>
</comment>
<feature type="transmembrane region" description="Helical" evidence="6">
    <location>
        <begin position="53"/>
        <end position="70"/>
    </location>
</feature>
<keyword evidence="5 6" id="KW-0472">Membrane</keyword>
<dbReference type="GeneID" id="25789440"/>
<dbReference type="Proteomes" id="UP000007115">
    <property type="component" value="Unassembled WGS sequence"/>
</dbReference>
<feature type="transmembrane region" description="Helical" evidence="6">
    <location>
        <begin position="122"/>
        <end position="141"/>
    </location>
</feature>
<dbReference type="PANTHER" id="PTHR31123">
    <property type="entry name" value="ACCUMULATION OF DYADS PROTEIN 2-RELATED"/>
    <property type="match status" value="1"/>
</dbReference>
<evidence type="ECO:0000313" key="7">
    <source>
        <dbReference type="EMBL" id="EHK24799.1"/>
    </source>
</evidence>
<dbReference type="NCBIfam" id="NF038013">
    <property type="entry name" value="AceTr_1"/>
    <property type="match status" value="1"/>
</dbReference>
<reference evidence="7 8" key="1">
    <citation type="journal article" date="2011" name="Genome Biol.">
        <title>Comparative genome sequence analysis underscores mycoparasitism as the ancestral life style of Trichoderma.</title>
        <authorList>
            <person name="Kubicek C.P."/>
            <person name="Herrera-Estrella A."/>
            <person name="Seidl-Seiboth V."/>
            <person name="Martinez D.A."/>
            <person name="Druzhinina I.S."/>
            <person name="Thon M."/>
            <person name="Zeilinger S."/>
            <person name="Casas-Flores S."/>
            <person name="Horwitz B.A."/>
            <person name="Mukherjee P.K."/>
            <person name="Mukherjee M."/>
            <person name="Kredics L."/>
            <person name="Alcaraz L.D."/>
            <person name="Aerts A."/>
            <person name="Antal Z."/>
            <person name="Atanasova L."/>
            <person name="Cervantes-Badillo M.G."/>
            <person name="Challacombe J."/>
            <person name="Chertkov O."/>
            <person name="McCluskey K."/>
            <person name="Coulpier F."/>
            <person name="Deshpande N."/>
            <person name="von Doehren H."/>
            <person name="Ebbole D.J."/>
            <person name="Esquivel-Naranjo E.U."/>
            <person name="Fekete E."/>
            <person name="Flipphi M."/>
            <person name="Glaser F."/>
            <person name="Gomez-Rodriguez E.Y."/>
            <person name="Gruber S."/>
            <person name="Han C."/>
            <person name="Henrissat B."/>
            <person name="Hermosa R."/>
            <person name="Hernandez-Onate M."/>
            <person name="Karaffa L."/>
            <person name="Kosti I."/>
            <person name="Le Crom S."/>
            <person name="Lindquist E."/>
            <person name="Lucas S."/>
            <person name="Luebeck M."/>
            <person name="Luebeck P.S."/>
            <person name="Margeot A."/>
            <person name="Metz B."/>
            <person name="Misra M."/>
            <person name="Nevalainen H."/>
            <person name="Omann M."/>
            <person name="Packer N."/>
            <person name="Perrone G."/>
            <person name="Uresti-Rivera E.E."/>
            <person name="Salamov A."/>
            <person name="Schmoll M."/>
            <person name="Seiboth B."/>
            <person name="Shapiro H."/>
            <person name="Sukno S."/>
            <person name="Tamayo-Ramos J.A."/>
            <person name="Tisch D."/>
            <person name="Wiest A."/>
            <person name="Wilkinson H.H."/>
            <person name="Zhang M."/>
            <person name="Coutinho P.M."/>
            <person name="Kenerley C.M."/>
            <person name="Monte E."/>
            <person name="Baker S.E."/>
            <person name="Grigoriev I.V."/>
        </authorList>
    </citation>
    <scope>NUCLEOTIDE SEQUENCE [LARGE SCALE GENOMIC DNA]</scope>
    <source>
        <strain evidence="8">Gv29-8 / FGSC 10586</strain>
    </source>
</reference>
<accession>G9MKQ2</accession>
<evidence type="ECO:0000256" key="1">
    <source>
        <dbReference type="ARBA" id="ARBA00004141"/>
    </source>
</evidence>
<dbReference type="InterPro" id="IPR000791">
    <property type="entry name" value="Gpr1/Fun34/SatP-like"/>
</dbReference>